<dbReference type="AlphaFoldDB" id="A0A5M3WKD7"/>
<keyword evidence="2" id="KW-1185">Reference proteome</keyword>
<dbReference type="OrthoDB" id="3676657at2"/>
<dbReference type="Proteomes" id="UP000331127">
    <property type="component" value="Unassembled WGS sequence"/>
</dbReference>
<sequence>MGEMDDAAWDRLLHQLRNGDCTPFLGAGACGDSLPTGRRLSSEMASEWRYPYDDGENLTRVTQFGAMMFGDHIHVKNLIRDRLNGTGTPDFSDPLEPHGLLAGFPISVYLTTNYDDFAYQSLAANGKTPSRASCAWNPDVRYARELFGSKAGWNPQPMTPLVYHLHGTLEDPRSLVLTEDDYLDFMVNLARDRITVGKRMLPPTIQAALTRRSLLFIGYSLQDWTFRFMFIRLAQTMPGINTRRHVSVQLPPEFPVGRAEPEKIKRQLERYYERWKISIFWGTAQEFCAELRARMGTTS</sequence>
<reference evidence="1 2" key="1">
    <citation type="submission" date="2019-10" db="EMBL/GenBank/DDBJ databases">
        <title>Whole genome shotgun sequence of Acrocarpospora macrocephala NBRC 16266.</title>
        <authorList>
            <person name="Ichikawa N."/>
            <person name="Kimura A."/>
            <person name="Kitahashi Y."/>
            <person name="Komaki H."/>
            <person name="Oguchi A."/>
        </authorList>
    </citation>
    <scope>NUCLEOTIDE SEQUENCE [LARGE SCALE GENOMIC DNA]</scope>
    <source>
        <strain evidence="1 2">NBRC 16266</strain>
    </source>
</reference>
<gene>
    <name evidence="1" type="ORF">Amac_011180</name>
</gene>
<dbReference type="RefSeq" id="WP_155353225.1">
    <property type="nucleotide sequence ID" value="NZ_BAAAHL010000012.1"/>
</dbReference>
<comment type="caution">
    <text evidence="1">The sequence shown here is derived from an EMBL/GenBank/DDBJ whole genome shotgun (WGS) entry which is preliminary data.</text>
</comment>
<proteinExistence type="predicted"/>
<dbReference type="EMBL" id="BLAE01000006">
    <property type="protein sequence ID" value="GES07523.1"/>
    <property type="molecule type" value="Genomic_DNA"/>
</dbReference>
<dbReference type="Pfam" id="PF13289">
    <property type="entry name" value="SIR2_2"/>
    <property type="match status" value="1"/>
</dbReference>
<dbReference type="InterPro" id="IPR029035">
    <property type="entry name" value="DHS-like_NAD/FAD-binding_dom"/>
</dbReference>
<accession>A0A5M3WKD7</accession>
<protein>
    <submittedName>
        <fullName evidence="1">Uncharacterized protein</fullName>
    </submittedName>
</protein>
<evidence type="ECO:0000313" key="1">
    <source>
        <dbReference type="EMBL" id="GES07523.1"/>
    </source>
</evidence>
<name>A0A5M3WKD7_9ACTN</name>
<dbReference type="SUPFAM" id="SSF52467">
    <property type="entry name" value="DHS-like NAD/FAD-binding domain"/>
    <property type="match status" value="1"/>
</dbReference>
<evidence type="ECO:0000313" key="2">
    <source>
        <dbReference type="Proteomes" id="UP000331127"/>
    </source>
</evidence>
<organism evidence="1 2">
    <name type="scientific">Acrocarpospora macrocephala</name>
    <dbReference type="NCBI Taxonomy" id="150177"/>
    <lineage>
        <taxon>Bacteria</taxon>
        <taxon>Bacillati</taxon>
        <taxon>Actinomycetota</taxon>
        <taxon>Actinomycetes</taxon>
        <taxon>Streptosporangiales</taxon>
        <taxon>Streptosporangiaceae</taxon>
        <taxon>Acrocarpospora</taxon>
    </lineage>
</organism>